<organism evidence="1 2">
    <name type="scientific">Streptosporangium algeriense</name>
    <dbReference type="NCBI Taxonomy" id="1682748"/>
    <lineage>
        <taxon>Bacteria</taxon>
        <taxon>Bacillati</taxon>
        <taxon>Actinomycetota</taxon>
        <taxon>Actinomycetes</taxon>
        <taxon>Streptosporangiales</taxon>
        <taxon>Streptosporangiaceae</taxon>
        <taxon>Streptosporangium</taxon>
    </lineage>
</organism>
<accession>A0ABW3E939</accession>
<protein>
    <recommendedName>
        <fullName evidence="3">LuxR family transcriptional regulator</fullName>
    </recommendedName>
</protein>
<dbReference type="Proteomes" id="UP001597024">
    <property type="component" value="Unassembled WGS sequence"/>
</dbReference>
<evidence type="ECO:0008006" key="3">
    <source>
        <dbReference type="Google" id="ProtNLM"/>
    </source>
</evidence>
<gene>
    <name evidence="1" type="ORF">ACFQ08_46090</name>
</gene>
<proteinExistence type="predicted"/>
<comment type="caution">
    <text evidence="1">The sequence shown here is derived from an EMBL/GenBank/DDBJ whole genome shotgun (WGS) entry which is preliminary data.</text>
</comment>
<name>A0ABW3E939_9ACTN</name>
<keyword evidence="2" id="KW-1185">Reference proteome</keyword>
<dbReference type="InterPro" id="IPR011990">
    <property type="entry name" value="TPR-like_helical_dom_sf"/>
</dbReference>
<sequence>MLGRAMLRYLAGDAVGGNEDAVHASEEAERSGEIEVLARGLPYRAYFQQLAGDPARSRELIREAARLVPTVGLPWIEAEMMMIRGQITRATGDFPLAAAQLIQAADIGDLCGHDWASVSAWWIAAKVSMDLGDTERAIRQAAHAVVQLDGGADVTSWLAVV</sequence>
<dbReference type="Gene3D" id="1.25.40.10">
    <property type="entry name" value="Tetratricopeptide repeat domain"/>
    <property type="match status" value="1"/>
</dbReference>
<dbReference type="SUPFAM" id="SSF48452">
    <property type="entry name" value="TPR-like"/>
    <property type="match status" value="1"/>
</dbReference>
<evidence type="ECO:0000313" key="1">
    <source>
        <dbReference type="EMBL" id="MFD0891972.1"/>
    </source>
</evidence>
<evidence type="ECO:0000313" key="2">
    <source>
        <dbReference type="Proteomes" id="UP001597024"/>
    </source>
</evidence>
<feature type="non-terminal residue" evidence="1">
    <location>
        <position position="161"/>
    </location>
</feature>
<dbReference type="EMBL" id="JBHTHX010003645">
    <property type="protein sequence ID" value="MFD0891972.1"/>
    <property type="molecule type" value="Genomic_DNA"/>
</dbReference>
<reference evidence="2" key="1">
    <citation type="journal article" date="2019" name="Int. J. Syst. Evol. Microbiol.">
        <title>The Global Catalogue of Microorganisms (GCM) 10K type strain sequencing project: providing services to taxonomists for standard genome sequencing and annotation.</title>
        <authorList>
            <consortium name="The Broad Institute Genomics Platform"/>
            <consortium name="The Broad Institute Genome Sequencing Center for Infectious Disease"/>
            <person name="Wu L."/>
            <person name="Ma J."/>
        </authorList>
    </citation>
    <scope>NUCLEOTIDE SEQUENCE [LARGE SCALE GENOMIC DNA]</scope>
    <source>
        <strain evidence="2">CCUG 62974</strain>
    </source>
</reference>